<feature type="domain" description="Glycoside hydrolase family 3 N-terminal" evidence="4">
    <location>
        <begin position="2"/>
        <end position="109"/>
    </location>
</feature>
<evidence type="ECO:0000313" key="5">
    <source>
        <dbReference type="EMBL" id="GMA37269.1"/>
    </source>
</evidence>
<dbReference type="PANTHER" id="PTHR42715">
    <property type="entry name" value="BETA-GLUCOSIDASE"/>
    <property type="match status" value="1"/>
</dbReference>
<dbReference type="Pfam" id="PF00933">
    <property type="entry name" value="Glyco_hydro_3"/>
    <property type="match status" value="1"/>
</dbReference>
<proteinExistence type="inferred from homology"/>
<comment type="similarity">
    <text evidence="1">Belongs to the glycosyl hydrolase 3 family.</text>
</comment>
<name>A0ABQ6IHC4_9MICO</name>
<feature type="compositionally biased region" description="Basic and acidic residues" evidence="3">
    <location>
        <begin position="148"/>
        <end position="158"/>
    </location>
</feature>
<reference evidence="6" key="1">
    <citation type="journal article" date="2019" name="Int. J. Syst. Evol. Microbiol.">
        <title>The Global Catalogue of Microorganisms (GCM) 10K type strain sequencing project: providing services to taxonomists for standard genome sequencing and annotation.</title>
        <authorList>
            <consortium name="The Broad Institute Genomics Platform"/>
            <consortium name="The Broad Institute Genome Sequencing Center for Infectious Disease"/>
            <person name="Wu L."/>
            <person name="Ma J."/>
        </authorList>
    </citation>
    <scope>NUCLEOTIDE SEQUENCE [LARGE SCALE GENOMIC DNA]</scope>
    <source>
        <strain evidence="6">NBRC 112299</strain>
    </source>
</reference>
<keyword evidence="6" id="KW-1185">Reference proteome</keyword>
<evidence type="ECO:0000313" key="6">
    <source>
        <dbReference type="Proteomes" id="UP001157125"/>
    </source>
</evidence>
<keyword evidence="2" id="KW-0378">Hydrolase</keyword>
<dbReference type="InterPro" id="IPR036962">
    <property type="entry name" value="Glyco_hydro_3_N_sf"/>
</dbReference>
<dbReference type="PRINTS" id="PR00133">
    <property type="entry name" value="GLHYDRLASE3"/>
</dbReference>
<sequence>MVNTLRHPAWGRNEEGYSEDPHVTGLFGAAYAQGLRGRHPLVWRTAPSLKHFLGYSNETDRSVTSSEMSLRTLHEEELPAFREAIETGVGAGMMLSYNRVNGTAAHTQPEPGGGGAVVGSGVSDDGVGCGCAHVPGDDSARGGRSRRGRGEACSDRGSTRSPTTTRMRNPPSVT</sequence>
<dbReference type="RefSeq" id="WP_348523674.1">
    <property type="nucleotide sequence ID" value="NZ_BSUN01000001.1"/>
</dbReference>
<feature type="region of interest" description="Disordered" evidence="3">
    <location>
        <begin position="134"/>
        <end position="174"/>
    </location>
</feature>
<dbReference type="Gene3D" id="3.20.20.300">
    <property type="entry name" value="Glycoside hydrolase, family 3, N-terminal domain"/>
    <property type="match status" value="1"/>
</dbReference>
<organism evidence="5 6">
    <name type="scientific">Demequina litorisediminis</name>
    <dbReference type="NCBI Taxonomy" id="1849022"/>
    <lineage>
        <taxon>Bacteria</taxon>
        <taxon>Bacillati</taxon>
        <taxon>Actinomycetota</taxon>
        <taxon>Actinomycetes</taxon>
        <taxon>Micrococcales</taxon>
        <taxon>Demequinaceae</taxon>
        <taxon>Demequina</taxon>
    </lineage>
</organism>
<dbReference type="Proteomes" id="UP001157125">
    <property type="component" value="Unassembled WGS sequence"/>
</dbReference>
<evidence type="ECO:0000259" key="4">
    <source>
        <dbReference type="Pfam" id="PF00933"/>
    </source>
</evidence>
<evidence type="ECO:0000256" key="3">
    <source>
        <dbReference type="SAM" id="MobiDB-lite"/>
    </source>
</evidence>
<comment type="caution">
    <text evidence="5">The sequence shown here is derived from an EMBL/GenBank/DDBJ whole genome shotgun (WGS) entry which is preliminary data.</text>
</comment>
<protein>
    <recommendedName>
        <fullName evidence="4">Glycoside hydrolase family 3 N-terminal domain-containing protein</fullName>
    </recommendedName>
</protein>
<gene>
    <name evidence="5" type="ORF">GCM10025876_34730</name>
</gene>
<dbReference type="PANTHER" id="PTHR42715:SF3">
    <property type="entry name" value="BETA-GLUCOSIDASE B-RELATED"/>
    <property type="match status" value="1"/>
</dbReference>
<evidence type="ECO:0000256" key="1">
    <source>
        <dbReference type="ARBA" id="ARBA00005336"/>
    </source>
</evidence>
<dbReference type="SUPFAM" id="SSF51445">
    <property type="entry name" value="(Trans)glycosidases"/>
    <property type="match status" value="1"/>
</dbReference>
<accession>A0ABQ6IHC4</accession>
<dbReference type="InterPro" id="IPR001764">
    <property type="entry name" value="Glyco_hydro_3_N"/>
</dbReference>
<dbReference type="EMBL" id="BSUN01000001">
    <property type="protein sequence ID" value="GMA37269.1"/>
    <property type="molecule type" value="Genomic_DNA"/>
</dbReference>
<evidence type="ECO:0000256" key="2">
    <source>
        <dbReference type="ARBA" id="ARBA00022801"/>
    </source>
</evidence>
<feature type="compositionally biased region" description="Polar residues" evidence="3">
    <location>
        <begin position="159"/>
        <end position="174"/>
    </location>
</feature>
<dbReference type="InterPro" id="IPR017853">
    <property type="entry name" value="GH"/>
</dbReference>
<dbReference type="InterPro" id="IPR050288">
    <property type="entry name" value="Cellulose_deg_GH3"/>
</dbReference>